<evidence type="ECO:0000256" key="1">
    <source>
        <dbReference type="SAM" id="MobiDB-lite"/>
    </source>
</evidence>
<evidence type="ECO:0000313" key="2">
    <source>
        <dbReference type="EMBL" id="VDO93189.1"/>
    </source>
</evidence>
<protein>
    <submittedName>
        <fullName evidence="4">H15 domain-containing protein</fullName>
    </submittedName>
</protein>
<feature type="compositionally biased region" description="Basic and acidic residues" evidence="1">
    <location>
        <begin position="90"/>
        <end position="99"/>
    </location>
</feature>
<reference evidence="2 3" key="1">
    <citation type="submission" date="2018-11" db="EMBL/GenBank/DDBJ databases">
        <authorList>
            <consortium name="Pathogen Informatics"/>
        </authorList>
    </citation>
    <scope>NUCLEOTIDE SEQUENCE [LARGE SCALE GENOMIC DNA]</scope>
</reference>
<gene>
    <name evidence="2" type="ORF">HPBE_LOCUS12685</name>
</gene>
<dbReference type="OrthoDB" id="4158657at2759"/>
<feature type="compositionally biased region" description="Polar residues" evidence="1">
    <location>
        <begin position="74"/>
        <end position="88"/>
    </location>
</feature>
<keyword evidence="3" id="KW-1185">Reference proteome</keyword>
<proteinExistence type="predicted"/>
<accession>A0A3P7ZRS6</accession>
<reference evidence="4" key="2">
    <citation type="submission" date="2019-09" db="UniProtKB">
        <authorList>
            <consortium name="WormBaseParasite"/>
        </authorList>
    </citation>
    <scope>IDENTIFICATION</scope>
</reference>
<feature type="region of interest" description="Disordered" evidence="1">
    <location>
        <begin position="42"/>
        <end position="99"/>
    </location>
</feature>
<evidence type="ECO:0000313" key="3">
    <source>
        <dbReference type="Proteomes" id="UP000050761"/>
    </source>
</evidence>
<dbReference type="WBParaSite" id="HPBE_0001268601-mRNA-1">
    <property type="protein sequence ID" value="HPBE_0001268601-mRNA-1"/>
    <property type="gene ID" value="HPBE_0001268601"/>
</dbReference>
<dbReference type="EMBL" id="UZAH01027597">
    <property type="protein sequence ID" value="VDO93189.1"/>
    <property type="molecule type" value="Genomic_DNA"/>
</dbReference>
<evidence type="ECO:0000313" key="4">
    <source>
        <dbReference type="WBParaSite" id="HPBE_0001268601-mRNA-1"/>
    </source>
</evidence>
<dbReference type="Proteomes" id="UP000050761">
    <property type="component" value="Unassembled WGS sequence"/>
</dbReference>
<organism evidence="3 4">
    <name type="scientific">Heligmosomoides polygyrus</name>
    <name type="common">Parasitic roundworm</name>
    <dbReference type="NCBI Taxonomy" id="6339"/>
    <lineage>
        <taxon>Eukaryota</taxon>
        <taxon>Metazoa</taxon>
        <taxon>Ecdysozoa</taxon>
        <taxon>Nematoda</taxon>
        <taxon>Chromadorea</taxon>
        <taxon>Rhabditida</taxon>
        <taxon>Rhabditina</taxon>
        <taxon>Rhabditomorpha</taxon>
        <taxon>Strongyloidea</taxon>
        <taxon>Heligmosomidae</taxon>
        <taxon>Heligmosomoides</taxon>
    </lineage>
</organism>
<dbReference type="AlphaFoldDB" id="A0A183FW96"/>
<accession>A0A183FW96</accession>
<name>A0A183FW96_HELPZ</name>
<sequence length="99" mass="10029">MRKGVAFSDAQAVAAKKSLPARQVTPLASVGAILKRDLQLSQTSGVAATAPKPTSKKSTAAAPGKPLAKKTSDVGKTSAPNVRKTSTAVKKGDSSAKKK</sequence>